<organism evidence="1 2">
    <name type="scientific">Actinoallomurus liliacearum</name>
    <dbReference type="NCBI Taxonomy" id="1080073"/>
    <lineage>
        <taxon>Bacteria</taxon>
        <taxon>Bacillati</taxon>
        <taxon>Actinomycetota</taxon>
        <taxon>Actinomycetes</taxon>
        <taxon>Streptosporangiales</taxon>
        <taxon>Thermomonosporaceae</taxon>
        <taxon>Actinoallomurus</taxon>
    </lineage>
</organism>
<dbReference type="Proteomes" id="UP001500212">
    <property type="component" value="Unassembled WGS sequence"/>
</dbReference>
<sequence length="97" mass="10300">MGDTGTAYSSALSVLVAASSMSFFRAEQPGAYGAPLRVEAVAFAERGQERLSGDVVGDVTAEASRHIPVDLREVPVIDHFELIGLMPRPLDHHGVVP</sequence>
<gene>
    <name evidence="1" type="ORF">GCM10023195_69800</name>
</gene>
<accession>A0ABP8TWB0</accession>
<name>A0ABP8TWB0_9ACTN</name>
<evidence type="ECO:0000313" key="2">
    <source>
        <dbReference type="Proteomes" id="UP001500212"/>
    </source>
</evidence>
<proteinExistence type="predicted"/>
<reference evidence="2" key="1">
    <citation type="journal article" date="2019" name="Int. J. Syst. Evol. Microbiol.">
        <title>The Global Catalogue of Microorganisms (GCM) 10K type strain sequencing project: providing services to taxonomists for standard genome sequencing and annotation.</title>
        <authorList>
            <consortium name="The Broad Institute Genomics Platform"/>
            <consortium name="The Broad Institute Genome Sequencing Center for Infectious Disease"/>
            <person name="Wu L."/>
            <person name="Ma J."/>
        </authorList>
    </citation>
    <scope>NUCLEOTIDE SEQUENCE [LARGE SCALE GENOMIC DNA]</scope>
    <source>
        <strain evidence="2">JCM 17938</strain>
    </source>
</reference>
<keyword evidence="2" id="KW-1185">Reference proteome</keyword>
<evidence type="ECO:0000313" key="1">
    <source>
        <dbReference type="EMBL" id="GAA4615776.1"/>
    </source>
</evidence>
<comment type="caution">
    <text evidence="1">The sequence shown here is derived from an EMBL/GenBank/DDBJ whole genome shotgun (WGS) entry which is preliminary data.</text>
</comment>
<dbReference type="EMBL" id="BAABHJ010000030">
    <property type="protein sequence ID" value="GAA4615776.1"/>
    <property type="molecule type" value="Genomic_DNA"/>
</dbReference>
<protein>
    <submittedName>
        <fullName evidence="1">Uncharacterized protein</fullName>
    </submittedName>
</protein>